<reference evidence="2 3" key="1">
    <citation type="submission" date="2014-06" db="EMBL/GenBank/DDBJ databases">
        <title>Evolutionary Origins and Diversification of the Mycorrhizal Mutualists.</title>
        <authorList>
            <consortium name="DOE Joint Genome Institute"/>
            <consortium name="Mycorrhizal Genomics Consortium"/>
            <person name="Kohler A."/>
            <person name="Kuo A."/>
            <person name="Nagy L.G."/>
            <person name="Floudas D."/>
            <person name="Copeland A."/>
            <person name="Barry K.W."/>
            <person name="Cichocki N."/>
            <person name="Veneault-Fourrey C."/>
            <person name="LaButti K."/>
            <person name="Lindquist E.A."/>
            <person name="Lipzen A."/>
            <person name="Lundell T."/>
            <person name="Morin E."/>
            <person name="Murat C."/>
            <person name="Riley R."/>
            <person name="Ohm R."/>
            <person name="Sun H."/>
            <person name="Tunlid A."/>
            <person name="Henrissat B."/>
            <person name="Grigoriev I.V."/>
            <person name="Hibbett D.S."/>
            <person name="Martin F."/>
        </authorList>
    </citation>
    <scope>NUCLEOTIDE SEQUENCE [LARGE SCALE GENOMIC DNA]</scope>
    <source>
        <strain evidence="2 3">FD-325 SS-3</strain>
    </source>
</reference>
<dbReference type="Proteomes" id="UP000053263">
    <property type="component" value="Unassembled WGS sequence"/>
</dbReference>
<keyword evidence="1" id="KW-0812">Transmembrane</keyword>
<organism evidence="2 3">
    <name type="scientific">Plicaturopsis crispa FD-325 SS-3</name>
    <dbReference type="NCBI Taxonomy" id="944288"/>
    <lineage>
        <taxon>Eukaryota</taxon>
        <taxon>Fungi</taxon>
        <taxon>Dikarya</taxon>
        <taxon>Basidiomycota</taxon>
        <taxon>Agaricomycotina</taxon>
        <taxon>Agaricomycetes</taxon>
        <taxon>Agaricomycetidae</taxon>
        <taxon>Amylocorticiales</taxon>
        <taxon>Amylocorticiaceae</taxon>
        <taxon>Plicatura</taxon>
        <taxon>Plicaturopsis crispa</taxon>
    </lineage>
</organism>
<sequence>MDLRCVFGFVFVWVLLHGVCLIGVCAALQRCGRASSSTSWCRQSLDAPRILWDPYASLRVNEFSFIIISTLSVVLLPLFSPPPTFRLTVVSVGFALSCPCSLFATSPWSTGQKWTSINFPWSCEILTILMAWEETCQCSRQVDVLNSQAPILRPPSTSKPFLRGSV</sequence>
<evidence type="ECO:0000313" key="2">
    <source>
        <dbReference type="EMBL" id="KII84654.1"/>
    </source>
</evidence>
<evidence type="ECO:0000313" key="3">
    <source>
        <dbReference type="Proteomes" id="UP000053263"/>
    </source>
</evidence>
<dbReference type="HOGENOM" id="CLU_1603430_0_0_1"/>
<gene>
    <name evidence="2" type="ORF">PLICRDRAFT_356713</name>
</gene>
<keyword evidence="1" id="KW-1133">Transmembrane helix</keyword>
<dbReference type="AlphaFoldDB" id="A0A0C9T5Q4"/>
<accession>A0A0C9T5Q4</accession>
<feature type="transmembrane region" description="Helical" evidence="1">
    <location>
        <begin position="6"/>
        <end position="28"/>
    </location>
</feature>
<feature type="transmembrane region" description="Helical" evidence="1">
    <location>
        <begin position="60"/>
        <end position="79"/>
    </location>
</feature>
<name>A0A0C9T5Q4_PLICR</name>
<keyword evidence="3" id="KW-1185">Reference proteome</keyword>
<proteinExistence type="predicted"/>
<evidence type="ECO:0000256" key="1">
    <source>
        <dbReference type="SAM" id="Phobius"/>
    </source>
</evidence>
<dbReference type="EMBL" id="KN832570">
    <property type="protein sequence ID" value="KII84654.1"/>
    <property type="molecule type" value="Genomic_DNA"/>
</dbReference>
<protein>
    <submittedName>
        <fullName evidence="2">Uncharacterized protein</fullName>
    </submittedName>
</protein>
<keyword evidence="1" id="KW-0472">Membrane</keyword>